<dbReference type="EMBL" id="AVOT02048091">
    <property type="protein sequence ID" value="MBW0543326.1"/>
    <property type="molecule type" value="Genomic_DNA"/>
</dbReference>
<comment type="caution">
    <text evidence="1">The sequence shown here is derived from an EMBL/GenBank/DDBJ whole genome shotgun (WGS) entry which is preliminary data.</text>
</comment>
<proteinExistence type="predicted"/>
<evidence type="ECO:0000313" key="2">
    <source>
        <dbReference type="Proteomes" id="UP000765509"/>
    </source>
</evidence>
<evidence type="ECO:0000313" key="1">
    <source>
        <dbReference type="EMBL" id="MBW0543326.1"/>
    </source>
</evidence>
<name>A0A9Q3IHI9_9BASI</name>
<gene>
    <name evidence="1" type="ORF">O181_083041</name>
</gene>
<dbReference type="Proteomes" id="UP000765509">
    <property type="component" value="Unassembled WGS sequence"/>
</dbReference>
<keyword evidence="2" id="KW-1185">Reference proteome</keyword>
<dbReference type="AlphaFoldDB" id="A0A9Q3IHI9"/>
<reference evidence="1" key="1">
    <citation type="submission" date="2021-03" db="EMBL/GenBank/DDBJ databases">
        <title>Draft genome sequence of rust myrtle Austropuccinia psidii MF-1, a brazilian biotype.</title>
        <authorList>
            <person name="Quecine M.C."/>
            <person name="Pachon D.M.R."/>
            <person name="Bonatelli M.L."/>
            <person name="Correr F.H."/>
            <person name="Franceschini L.M."/>
            <person name="Leite T.F."/>
            <person name="Margarido G.R.A."/>
            <person name="Almeida C.A."/>
            <person name="Ferrarezi J.A."/>
            <person name="Labate C.A."/>
        </authorList>
    </citation>
    <scope>NUCLEOTIDE SEQUENCE</scope>
    <source>
        <strain evidence="1">MF-1</strain>
    </source>
</reference>
<accession>A0A9Q3IHI9</accession>
<protein>
    <submittedName>
        <fullName evidence="1">Uncharacterized protein</fullName>
    </submittedName>
</protein>
<organism evidence="1 2">
    <name type="scientific">Austropuccinia psidii MF-1</name>
    <dbReference type="NCBI Taxonomy" id="1389203"/>
    <lineage>
        <taxon>Eukaryota</taxon>
        <taxon>Fungi</taxon>
        <taxon>Dikarya</taxon>
        <taxon>Basidiomycota</taxon>
        <taxon>Pucciniomycotina</taxon>
        <taxon>Pucciniomycetes</taxon>
        <taxon>Pucciniales</taxon>
        <taxon>Sphaerophragmiaceae</taxon>
        <taxon>Austropuccinia</taxon>
    </lineage>
</organism>
<sequence length="201" mass="22703">MSLKAKTHINDIGKVWVITPHAVRQQFDMLIFVHEMTSTPPLYHAYSHMNWLLNPCLILSGPYHAYSPTAPSRYASTATHPYASAPLLMLSPLRLPSLCSCSALKILLQRCHPSLFLHTTASYHPYASTVPSTYASDTTTPPYASTPWPLTMLMLPYQIYRVWWLFGLHDEPNHRNMLSGFLYQHLLGEIGGDIHNVVVMA</sequence>